<name>A0A4C1XGI5_EUMVA</name>
<keyword evidence="1" id="KW-0812">Transmembrane</keyword>
<evidence type="ECO:0000313" key="2">
    <source>
        <dbReference type="EMBL" id="GBP61315.1"/>
    </source>
</evidence>
<keyword evidence="1" id="KW-0472">Membrane</keyword>
<feature type="transmembrane region" description="Helical" evidence="1">
    <location>
        <begin position="182"/>
        <end position="200"/>
    </location>
</feature>
<dbReference type="AlphaFoldDB" id="A0A4C1XGI5"/>
<sequence length="245" mass="27698">MVTRITRKKYEEAAGLDLSVSLGGAMGGALNMEAEGGQRDFVLKPRITIDFKRSVRWVSLALVSHRSRKRKTPKSNLDCNFCQAFVEVIAVFFFDEKIHPVWGNSKANCWITRHRKQTHSAVKIPLRYEIVVRCCPNFAPLMNWIALGTDFFQEETTANTAASRSKRLPDAFREHCIVSLKILGYLVGYKGVLVMFAVYFEPARKTRHVPRARASAPSARAIPTNICFLLPERSVRHPPHGELSV</sequence>
<accession>A0A4C1XGI5</accession>
<keyword evidence="1" id="KW-1133">Transmembrane helix</keyword>
<comment type="caution">
    <text evidence="2">The sequence shown here is derived from an EMBL/GenBank/DDBJ whole genome shotgun (WGS) entry which is preliminary data.</text>
</comment>
<proteinExistence type="predicted"/>
<dbReference type="EMBL" id="BGZK01000811">
    <property type="protein sequence ID" value="GBP61315.1"/>
    <property type="molecule type" value="Genomic_DNA"/>
</dbReference>
<dbReference type="Proteomes" id="UP000299102">
    <property type="component" value="Unassembled WGS sequence"/>
</dbReference>
<gene>
    <name evidence="2" type="ORF">EVAR_53230_1</name>
</gene>
<protein>
    <submittedName>
        <fullName evidence="2">Uncharacterized protein</fullName>
    </submittedName>
</protein>
<organism evidence="2 3">
    <name type="scientific">Eumeta variegata</name>
    <name type="common">Bagworm moth</name>
    <name type="synonym">Eumeta japonica</name>
    <dbReference type="NCBI Taxonomy" id="151549"/>
    <lineage>
        <taxon>Eukaryota</taxon>
        <taxon>Metazoa</taxon>
        <taxon>Ecdysozoa</taxon>
        <taxon>Arthropoda</taxon>
        <taxon>Hexapoda</taxon>
        <taxon>Insecta</taxon>
        <taxon>Pterygota</taxon>
        <taxon>Neoptera</taxon>
        <taxon>Endopterygota</taxon>
        <taxon>Lepidoptera</taxon>
        <taxon>Glossata</taxon>
        <taxon>Ditrysia</taxon>
        <taxon>Tineoidea</taxon>
        <taxon>Psychidae</taxon>
        <taxon>Oiketicinae</taxon>
        <taxon>Eumeta</taxon>
    </lineage>
</organism>
<evidence type="ECO:0000313" key="3">
    <source>
        <dbReference type="Proteomes" id="UP000299102"/>
    </source>
</evidence>
<reference evidence="2 3" key="1">
    <citation type="journal article" date="2019" name="Commun. Biol.">
        <title>The bagworm genome reveals a unique fibroin gene that provides high tensile strength.</title>
        <authorList>
            <person name="Kono N."/>
            <person name="Nakamura H."/>
            <person name="Ohtoshi R."/>
            <person name="Tomita M."/>
            <person name="Numata K."/>
            <person name="Arakawa K."/>
        </authorList>
    </citation>
    <scope>NUCLEOTIDE SEQUENCE [LARGE SCALE GENOMIC DNA]</scope>
</reference>
<evidence type="ECO:0000256" key="1">
    <source>
        <dbReference type="SAM" id="Phobius"/>
    </source>
</evidence>
<keyword evidence="3" id="KW-1185">Reference proteome</keyword>